<evidence type="ECO:0000256" key="3">
    <source>
        <dbReference type="ARBA" id="ARBA00013194"/>
    </source>
</evidence>
<dbReference type="InterPro" id="IPR001179">
    <property type="entry name" value="PPIase_FKBP_dom"/>
</dbReference>
<feature type="signal peptide" evidence="8">
    <location>
        <begin position="1"/>
        <end position="17"/>
    </location>
</feature>
<organism evidence="10 11">
    <name type="scientific">Parvularcula lutaonensis</name>
    <dbReference type="NCBI Taxonomy" id="491923"/>
    <lineage>
        <taxon>Bacteria</taxon>
        <taxon>Pseudomonadati</taxon>
        <taxon>Pseudomonadota</taxon>
        <taxon>Alphaproteobacteria</taxon>
        <taxon>Parvularculales</taxon>
        <taxon>Parvularculaceae</taxon>
        <taxon>Parvularcula</taxon>
    </lineage>
</organism>
<dbReference type="InterPro" id="IPR000774">
    <property type="entry name" value="PPIase_FKBP_N"/>
</dbReference>
<evidence type="ECO:0000256" key="7">
    <source>
        <dbReference type="SAM" id="Coils"/>
    </source>
</evidence>
<evidence type="ECO:0000256" key="1">
    <source>
        <dbReference type="ARBA" id="ARBA00000971"/>
    </source>
</evidence>
<dbReference type="InterPro" id="IPR046357">
    <property type="entry name" value="PPIase_dom_sf"/>
</dbReference>
<reference evidence="11" key="1">
    <citation type="journal article" date="2019" name="Int. J. Syst. Evol. Microbiol.">
        <title>The Global Catalogue of Microorganisms (GCM) 10K type strain sequencing project: providing services to taxonomists for standard genome sequencing and annotation.</title>
        <authorList>
            <consortium name="The Broad Institute Genomics Platform"/>
            <consortium name="The Broad Institute Genome Sequencing Center for Infectious Disease"/>
            <person name="Wu L."/>
            <person name="Ma J."/>
        </authorList>
    </citation>
    <scope>NUCLEOTIDE SEQUENCE [LARGE SCALE GENOMIC DNA]</scope>
    <source>
        <strain evidence="11">KCTC 22245</strain>
    </source>
</reference>
<dbReference type="Pfam" id="PF00254">
    <property type="entry name" value="FKBP_C"/>
    <property type="match status" value="2"/>
</dbReference>
<dbReference type="Proteomes" id="UP001595607">
    <property type="component" value="Unassembled WGS sequence"/>
</dbReference>
<dbReference type="EMBL" id="JBHRVA010000003">
    <property type="protein sequence ID" value="MFC3303118.1"/>
    <property type="molecule type" value="Genomic_DNA"/>
</dbReference>
<evidence type="ECO:0000313" key="10">
    <source>
        <dbReference type="EMBL" id="MFC3303118.1"/>
    </source>
</evidence>
<dbReference type="Pfam" id="PF01346">
    <property type="entry name" value="FKBP_N"/>
    <property type="match status" value="1"/>
</dbReference>
<dbReference type="RefSeq" id="WP_229786167.1">
    <property type="nucleotide sequence ID" value="NZ_BMXU01000002.1"/>
</dbReference>
<dbReference type="PROSITE" id="PS51257">
    <property type="entry name" value="PROKAR_LIPOPROTEIN"/>
    <property type="match status" value="1"/>
</dbReference>
<keyword evidence="7" id="KW-0175">Coiled coil</keyword>
<feature type="chain" id="PRO_5045652239" description="peptidylprolyl isomerase" evidence="8">
    <location>
        <begin position="18"/>
        <end position="357"/>
    </location>
</feature>
<feature type="coiled-coil region" evidence="7">
    <location>
        <begin position="182"/>
        <end position="209"/>
    </location>
</feature>
<evidence type="ECO:0000256" key="6">
    <source>
        <dbReference type="PROSITE-ProRule" id="PRU00277"/>
    </source>
</evidence>
<evidence type="ECO:0000256" key="5">
    <source>
        <dbReference type="ARBA" id="ARBA00023235"/>
    </source>
</evidence>
<keyword evidence="4 6" id="KW-0697">Rotamase</keyword>
<dbReference type="PANTHER" id="PTHR43811">
    <property type="entry name" value="FKBP-TYPE PEPTIDYL-PROLYL CIS-TRANS ISOMERASE FKPA"/>
    <property type="match status" value="1"/>
</dbReference>
<dbReference type="Gene3D" id="3.10.50.40">
    <property type="match status" value="2"/>
</dbReference>
<dbReference type="GO" id="GO:0003755">
    <property type="term" value="F:peptidyl-prolyl cis-trans isomerase activity"/>
    <property type="evidence" value="ECO:0007669"/>
    <property type="project" value="UniProtKB-EC"/>
</dbReference>
<evidence type="ECO:0000256" key="8">
    <source>
        <dbReference type="SAM" id="SignalP"/>
    </source>
</evidence>
<evidence type="ECO:0000256" key="4">
    <source>
        <dbReference type="ARBA" id="ARBA00023110"/>
    </source>
</evidence>
<proteinExistence type="inferred from homology"/>
<protein>
    <recommendedName>
        <fullName evidence="3 6">peptidylprolyl isomerase</fullName>
        <ecNumber evidence="3 6">5.2.1.8</ecNumber>
    </recommendedName>
</protein>
<comment type="similarity">
    <text evidence="2">Belongs to the FKBP-type PPIase family.</text>
</comment>
<feature type="domain" description="PPIase FKBP-type" evidence="9">
    <location>
        <begin position="89"/>
        <end position="177"/>
    </location>
</feature>
<name>A0ABV7MCB9_9PROT</name>
<comment type="caution">
    <text evidence="10">The sequence shown here is derived from an EMBL/GenBank/DDBJ whole genome shotgun (WGS) entry which is preliminary data.</text>
</comment>
<comment type="catalytic activity">
    <reaction evidence="1 6">
        <text>[protein]-peptidylproline (omega=180) = [protein]-peptidylproline (omega=0)</text>
        <dbReference type="Rhea" id="RHEA:16237"/>
        <dbReference type="Rhea" id="RHEA-COMP:10747"/>
        <dbReference type="Rhea" id="RHEA-COMP:10748"/>
        <dbReference type="ChEBI" id="CHEBI:83833"/>
        <dbReference type="ChEBI" id="CHEBI:83834"/>
        <dbReference type="EC" id="5.2.1.8"/>
    </reaction>
</comment>
<gene>
    <name evidence="10" type="ORF">ACFONP_10280</name>
</gene>
<keyword evidence="5 6" id="KW-0413">Isomerase</keyword>
<dbReference type="EC" id="5.2.1.8" evidence="3 6"/>
<feature type="domain" description="PPIase FKBP-type" evidence="9">
    <location>
        <begin position="262"/>
        <end position="348"/>
    </location>
</feature>
<evidence type="ECO:0000313" key="11">
    <source>
        <dbReference type="Proteomes" id="UP001595607"/>
    </source>
</evidence>
<keyword evidence="8" id="KW-0732">Signal</keyword>
<dbReference type="SUPFAM" id="SSF54534">
    <property type="entry name" value="FKBP-like"/>
    <property type="match status" value="2"/>
</dbReference>
<dbReference type="PANTHER" id="PTHR43811:SF19">
    <property type="entry name" value="39 KDA FK506-BINDING NUCLEAR PROTEIN"/>
    <property type="match status" value="1"/>
</dbReference>
<dbReference type="PROSITE" id="PS50059">
    <property type="entry name" value="FKBP_PPIASE"/>
    <property type="match status" value="2"/>
</dbReference>
<evidence type="ECO:0000256" key="2">
    <source>
        <dbReference type="ARBA" id="ARBA00006577"/>
    </source>
</evidence>
<accession>A0ABV7MCB9</accession>
<keyword evidence="11" id="KW-1185">Reference proteome</keyword>
<sequence>MERLVFLTTAVSALALAACGGGENAADATSGNTTEATIEAPGAFSTSLPEETGPGFLATFAELPDTTTSSTGLVMQTFEEGTGASPDDDDLVRIHFVARVAGNQEPFESTYENGAPVIAVPAQTLPGWAEALKMMKEGGKARIAVPPELAFGAQGMPGGPVGPNAITVYDIELLEVIPSDDEAALNALAEEAEAKAKEYAEEAQRQQSLAQQQVQAIASVNAARGNIFVNDQAARPETSVTPSGLVYEVVTDAPEGATPKMGDQVTVHYRGTLPDGTEFDSSHSRGQPATFTLGEVIQGWNEGLQLMNVGDTYRFYIPANLAYGQRGAGDVIGPNQALVFEVELLDVTPAQPAETEE</sequence>
<evidence type="ECO:0000259" key="9">
    <source>
        <dbReference type="PROSITE" id="PS50059"/>
    </source>
</evidence>